<dbReference type="OrthoDB" id="581999at2"/>
<protein>
    <recommendedName>
        <fullName evidence="3">Peptidase S1</fullName>
    </recommendedName>
</protein>
<gene>
    <name evidence="1" type="ORF">C7B64_15270</name>
</gene>
<keyword evidence="2" id="KW-1185">Reference proteome</keyword>
<reference evidence="1 2" key="2">
    <citation type="submission" date="2018-03" db="EMBL/GenBank/DDBJ databases">
        <title>The ancient ancestry and fast evolution of plastids.</title>
        <authorList>
            <person name="Moore K.R."/>
            <person name="Magnabosco C."/>
            <person name="Momper L."/>
            <person name="Gold D.A."/>
            <person name="Bosak T."/>
            <person name="Fournier G.P."/>
        </authorList>
    </citation>
    <scope>NUCLEOTIDE SEQUENCE [LARGE SCALE GENOMIC DNA]</scope>
    <source>
        <strain evidence="1 2">CCAP 1448/3</strain>
    </source>
</reference>
<dbReference type="Proteomes" id="UP000238762">
    <property type="component" value="Unassembled WGS sequence"/>
</dbReference>
<evidence type="ECO:0000313" key="1">
    <source>
        <dbReference type="EMBL" id="PSB02006.1"/>
    </source>
</evidence>
<evidence type="ECO:0000313" key="2">
    <source>
        <dbReference type="Proteomes" id="UP000238762"/>
    </source>
</evidence>
<accession>A0A2T1C159</accession>
<organism evidence="1 2">
    <name type="scientific">Merismopedia glauca CCAP 1448/3</name>
    <dbReference type="NCBI Taxonomy" id="1296344"/>
    <lineage>
        <taxon>Bacteria</taxon>
        <taxon>Bacillati</taxon>
        <taxon>Cyanobacteriota</taxon>
        <taxon>Cyanophyceae</taxon>
        <taxon>Synechococcales</taxon>
        <taxon>Merismopediaceae</taxon>
        <taxon>Merismopedia</taxon>
    </lineage>
</organism>
<sequence length="149" mass="16177">MDFNFKTKLAAVIVPSILTLALSYPHVAWSQSQNIEIKPGFASDPIELRGTSGGTQSTPDCGKIAKTPNHIINMSQDFPYLRLSVRSSGNPTLLIVEPGGRRSCILADSFSQGSIQSSGYWKKGPYEISVGDRSGTSHNYTLSITQRSK</sequence>
<dbReference type="RefSeq" id="WP_106289523.1">
    <property type="nucleotide sequence ID" value="NZ_CAWNTC010000105.1"/>
</dbReference>
<comment type="caution">
    <text evidence="1">The sequence shown here is derived from an EMBL/GenBank/DDBJ whole genome shotgun (WGS) entry which is preliminary data.</text>
</comment>
<name>A0A2T1C159_9CYAN</name>
<proteinExistence type="predicted"/>
<reference evidence="1 2" key="1">
    <citation type="submission" date="2018-02" db="EMBL/GenBank/DDBJ databases">
        <authorList>
            <person name="Cohen D.B."/>
            <person name="Kent A.D."/>
        </authorList>
    </citation>
    <scope>NUCLEOTIDE SEQUENCE [LARGE SCALE GENOMIC DNA]</scope>
    <source>
        <strain evidence="1 2">CCAP 1448/3</strain>
    </source>
</reference>
<dbReference type="EMBL" id="PVWJ01000077">
    <property type="protein sequence ID" value="PSB02006.1"/>
    <property type="molecule type" value="Genomic_DNA"/>
</dbReference>
<dbReference type="AlphaFoldDB" id="A0A2T1C159"/>
<evidence type="ECO:0008006" key="3">
    <source>
        <dbReference type="Google" id="ProtNLM"/>
    </source>
</evidence>